<evidence type="ECO:0000256" key="2">
    <source>
        <dbReference type="ARBA" id="ARBA00023043"/>
    </source>
</evidence>
<dbReference type="Proteomes" id="UP001303889">
    <property type="component" value="Unassembled WGS sequence"/>
</dbReference>
<accession>A0AAN6MSK7</accession>
<evidence type="ECO:0000313" key="4">
    <source>
        <dbReference type="Proteomes" id="UP001303889"/>
    </source>
</evidence>
<dbReference type="AlphaFoldDB" id="A0AAN6MSK7"/>
<keyword evidence="4" id="KW-1185">Reference proteome</keyword>
<dbReference type="InterPro" id="IPR002110">
    <property type="entry name" value="Ankyrin_rpt"/>
</dbReference>
<reference evidence="3" key="2">
    <citation type="submission" date="2023-05" db="EMBL/GenBank/DDBJ databases">
        <authorList>
            <consortium name="Lawrence Berkeley National Laboratory"/>
            <person name="Steindorff A."/>
            <person name="Hensen N."/>
            <person name="Bonometti L."/>
            <person name="Westerberg I."/>
            <person name="Brannstrom I.O."/>
            <person name="Guillou S."/>
            <person name="Cros-Aarteil S."/>
            <person name="Calhoun S."/>
            <person name="Haridas S."/>
            <person name="Kuo A."/>
            <person name="Mondo S."/>
            <person name="Pangilinan J."/>
            <person name="Riley R."/>
            <person name="Labutti K."/>
            <person name="Andreopoulos B."/>
            <person name="Lipzen A."/>
            <person name="Chen C."/>
            <person name="Yanf M."/>
            <person name="Daum C."/>
            <person name="Ng V."/>
            <person name="Clum A."/>
            <person name="Ohm R."/>
            <person name="Martin F."/>
            <person name="Silar P."/>
            <person name="Natvig D."/>
            <person name="Lalanne C."/>
            <person name="Gautier V."/>
            <person name="Ament-Velasquez S.L."/>
            <person name="Kruys A."/>
            <person name="Hutchinson M.I."/>
            <person name="Powell A.J."/>
            <person name="Barry K."/>
            <person name="Miller A.N."/>
            <person name="Grigoriev I.V."/>
            <person name="Debuchy R."/>
            <person name="Gladieux P."/>
            <person name="Thoren M.H."/>
            <person name="Johannesson H."/>
        </authorList>
    </citation>
    <scope>NUCLEOTIDE SEQUENCE</scope>
    <source>
        <strain evidence="3">CBS 103.79</strain>
    </source>
</reference>
<proteinExistence type="predicted"/>
<gene>
    <name evidence="3" type="ORF">C8A05DRAFT_30388</name>
</gene>
<keyword evidence="2" id="KW-0040">ANK repeat</keyword>
<evidence type="ECO:0000256" key="1">
    <source>
        <dbReference type="ARBA" id="ARBA00022737"/>
    </source>
</evidence>
<dbReference type="PANTHER" id="PTHR24189">
    <property type="entry name" value="MYOTROPHIN"/>
    <property type="match status" value="1"/>
</dbReference>
<sequence>MPQRSLTFLPPELLLHIAEAADCATLCSLLRASKFLHFLLWPVLYRREARRPNPVGLIRSIRLGSVAAVSKFLVVGADVNARITPGDFEDFSSYTYPLATAVVRNQRPIVDLLLAHGADTNAPIDGFLCHTILADHVHPWAGVLSNTPLTVAVALGSSHADVAVQLARSLADPDAVVTAASSSAAKFSALEQAARCLRPEVVRQLLARGADPDRRRARDEATLLHGLLEDAELRAFVGTAEGGEAAFAEVVMAFLQHGSDPFIERVCQDHRHGGDGHGDRGAVCGERCKLTAWSVGAGSPYPRIRKHFRDLGHRQDCGRLACRGSRLDYAVGSEDIPGHCQVA</sequence>
<dbReference type="InterPro" id="IPR050745">
    <property type="entry name" value="Multifunctional_regulatory"/>
</dbReference>
<dbReference type="EMBL" id="MU855347">
    <property type="protein sequence ID" value="KAK3905759.1"/>
    <property type="molecule type" value="Genomic_DNA"/>
</dbReference>
<keyword evidence="1" id="KW-0677">Repeat</keyword>
<dbReference type="SUPFAM" id="SSF48403">
    <property type="entry name" value="Ankyrin repeat"/>
    <property type="match status" value="1"/>
</dbReference>
<dbReference type="PANTHER" id="PTHR24189:SF50">
    <property type="entry name" value="ANKYRIN REPEAT AND SOCS BOX PROTEIN 2"/>
    <property type="match status" value="1"/>
</dbReference>
<organism evidence="3 4">
    <name type="scientific">Staphylotrichum tortipilum</name>
    <dbReference type="NCBI Taxonomy" id="2831512"/>
    <lineage>
        <taxon>Eukaryota</taxon>
        <taxon>Fungi</taxon>
        <taxon>Dikarya</taxon>
        <taxon>Ascomycota</taxon>
        <taxon>Pezizomycotina</taxon>
        <taxon>Sordariomycetes</taxon>
        <taxon>Sordariomycetidae</taxon>
        <taxon>Sordariales</taxon>
        <taxon>Chaetomiaceae</taxon>
        <taxon>Staphylotrichum</taxon>
    </lineage>
</organism>
<dbReference type="Gene3D" id="1.25.40.20">
    <property type="entry name" value="Ankyrin repeat-containing domain"/>
    <property type="match status" value="1"/>
</dbReference>
<protein>
    <submittedName>
        <fullName evidence="3">Uncharacterized protein</fullName>
    </submittedName>
</protein>
<evidence type="ECO:0000313" key="3">
    <source>
        <dbReference type="EMBL" id="KAK3905759.1"/>
    </source>
</evidence>
<reference evidence="3" key="1">
    <citation type="journal article" date="2023" name="Mol. Phylogenet. Evol.">
        <title>Genome-scale phylogeny and comparative genomics of the fungal order Sordariales.</title>
        <authorList>
            <person name="Hensen N."/>
            <person name="Bonometti L."/>
            <person name="Westerberg I."/>
            <person name="Brannstrom I.O."/>
            <person name="Guillou S."/>
            <person name="Cros-Aarteil S."/>
            <person name="Calhoun S."/>
            <person name="Haridas S."/>
            <person name="Kuo A."/>
            <person name="Mondo S."/>
            <person name="Pangilinan J."/>
            <person name="Riley R."/>
            <person name="LaButti K."/>
            <person name="Andreopoulos B."/>
            <person name="Lipzen A."/>
            <person name="Chen C."/>
            <person name="Yan M."/>
            <person name="Daum C."/>
            <person name="Ng V."/>
            <person name="Clum A."/>
            <person name="Steindorff A."/>
            <person name="Ohm R.A."/>
            <person name="Martin F."/>
            <person name="Silar P."/>
            <person name="Natvig D.O."/>
            <person name="Lalanne C."/>
            <person name="Gautier V."/>
            <person name="Ament-Velasquez S.L."/>
            <person name="Kruys A."/>
            <person name="Hutchinson M.I."/>
            <person name="Powell A.J."/>
            <person name="Barry K."/>
            <person name="Miller A.N."/>
            <person name="Grigoriev I.V."/>
            <person name="Debuchy R."/>
            <person name="Gladieux P."/>
            <person name="Hiltunen Thoren M."/>
            <person name="Johannesson H."/>
        </authorList>
    </citation>
    <scope>NUCLEOTIDE SEQUENCE</scope>
    <source>
        <strain evidence="3">CBS 103.79</strain>
    </source>
</reference>
<dbReference type="SMART" id="SM00248">
    <property type="entry name" value="ANK"/>
    <property type="match status" value="3"/>
</dbReference>
<dbReference type="InterPro" id="IPR036770">
    <property type="entry name" value="Ankyrin_rpt-contain_sf"/>
</dbReference>
<comment type="caution">
    <text evidence="3">The sequence shown here is derived from an EMBL/GenBank/DDBJ whole genome shotgun (WGS) entry which is preliminary data.</text>
</comment>
<name>A0AAN6MSK7_9PEZI</name>